<reference evidence="5 6" key="1">
    <citation type="submission" date="2018-12" db="EMBL/GenBank/DDBJ databases">
        <title>Sequencing of bacterial isolates from soil warming experiment in Harvard Forest, Massachusetts, USA.</title>
        <authorList>
            <person name="Deangelis K."/>
        </authorList>
    </citation>
    <scope>NUCLEOTIDE SEQUENCE [LARGE SCALE GENOMIC DNA]</scope>
    <source>
        <strain evidence="5 6">EB153</strain>
    </source>
</reference>
<dbReference type="InterPro" id="IPR057601">
    <property type="entry name" value="Oar-like_b-barrel"/>
</dbReference>
<evidence type="ECO:0000313" key="5">
    <source>
        <dbReference type="EMBL" id="RSL19164.1"/>
    </source>
</evidence>
<gene>
    <name evidence="5" type="ORF">EDE15_4813</name>
</gene>
<accession>A0A3R9PW40</accession>
<dbReference type="AlphaFoldDB" id="A0A3R9PW40"/>
<evidence type="ECO:0000313" key="6">
    <source>
        <dbReference type="Proteomes" id="UP000269669"/>
    </source>
</evidence>
<dbReference type="RefSeq" id="WP_125487435.1">
    <property type="nucleotide sequence ID" value="NZ_RSDW01000001.1"/>
</dbReference>
<proteinExistence type="predicted"/>
<dbReference type="InterPro" id="IPR036942">
    <property type="entry name" value="Beta-barrel_TonB_sf"/>
</dbReference>
<evidence type="ECO:0000256" key="2">
    <source>
        <dbReference type="ARBA" id="ARBA00023136"/>
    </source>
</evidence>
<dbReference type="EMBL" id="RSDW01000001">
    <property type="protein sequence ID" value="RSL19164.1"/>
    <property type="molecule type" value="Genomic_DNA"/>
</dbReference>
<dbReference type="Gene3D" id="2.40.170.20">
    <property type="entry name" value="TonB-dependent receptor, beta-barrel domain"/>
    <property type="match status" value="1"/>
</dbReference>
<organism evidence="5 6">
    <name type="scientific">Edaphobacter aggregans</name>
    <dbReference type="NCBI Taxonomy" id="570835"/>
    <lineage>
        <taxon>Bacteria</taxon>
        <taxon>Pseudomonadati</taxon>
        <taxon>Acidobacteriota</taxon>
        <taxon>Terriglobia</taxon>
        <taxon>Terriglobales</taxon>
        <taxon>Acidobacteriaceae</taxon>
        <taxon>Edaphobacter</taxon>
    </lineage>
</organism>
<feature type="domain" description="TonB-dependent transporter Oar-like beta-barrel" evidence="4">
    <location>
        <begin position="5"/>
        <end position="130"/>
    </location>
</feature>
<comment type="subcellular location">
    <subcellularLocation>
        <location evidence="1">Cell outer membrane</location>
    </subcellularLocation>
</comment>
<dbReference type="GO" id="GO:0009279">
    <property type="term" value="C:cell outer membrane"/>
    <property type="evidence" value="ECO:0007669"/>
    <property type="project" value="UniProtKB-SubCell"/>
</dbReference>
<protein>
    <recommendedName>
        <fullName evidence="4">TonB-dependent transporter Oar-like beta-barrel domain-containing protein</fullName>
    </recommendedName>
</protein>
<evidence type="ECO:0000256" key="1">
    <source>
        <dbReference type="ARBA" id="ARBA00004442"/>
    </source>
</evidence>
<evidence type="ECO:0000259" key="4">
    <source>
        <dbReference type="Pfam" id="PF25183"/>
    </source>
</evidence>
<dbReference type="SUPFAM" id="SSF56935">
    <property type="entry name" value="Porins"/>
    <property type="match status" value="1"/>
</dbReference>
<keyword evidence="2" id="KW-0472">Membrane</keyword>
<comment type="caution">
    <text evidence="5">The sequence shown here is derived from an EMBL/GenBank/DDBJ whole genome shotgun (WGS) entry which is preliminary data.</text>
</comment>
<dbReference type="Pfam" id="PF25183">
    <property type="entry name" value="OMP_b-brl_4"/>
    <property type="match status" value="1"/>
</dbReference>
<name>A0A3R9PW40_9BACT</name>
<sequence length="164" mass="17931">MGGVAEDTWKARKNLTLTVGLRWDNEGNPWSKSPTTVFANFYLGPGQTFQEQVANGFTKATQKALKHSLNDLWSPRGGVAWDVTGRGETVVRGGVGLFNNWLTQANVQEEFRGSPPSPITPTFTQGTATPPLFILGTGGKPHSDLLILLWPDRRSVLRLVPMDA</sequence>
<keyword evidence="6" id="KW-1185">Reference proteome</keyword>
<keyword evidence="3" id="KW-0998">Cell outer membrane</keyword>
<dbReference type="Proteomes" id="UP000269669">
    <property type="component" value="Unassembled WGS sequence"/>
</dbReference>
<evidence type="ECO:0000256" key="3">
    <source>
        <dbReference type="ARBA" id="ARBA00023237"/>
    </source>
</evidence>